<dbReference type="AlphaFoldDB" id="A0ABD1YNG4"/>
<reference evidence="2 3" key="1">
    <citation type="submission" date="2024-09" db="EMBL/GenBank/DDBJ databases">
        <title>Chromosome-scale assembly of Riccia fluitans.</title>
        <authorList>
            <person name="Paukszto L."/>
            <person name="Sawicki J."/>
            <person name="Karawczyk K."/>
            <person name="Piernik-Szablinska J."/>
            <person name="Szczecinska M."/>
            <person name="Mazdziarz M."/>
        </authorList>
    </citation>
    <scope>NUCLEOTIDE SEQUENCE [LARGE SCALE GENOMIC DNA]</scope>
    <source>
        <strain evidence="2">Rf_01</strain>
        <tissue evidence="2">Aerial parts of the thallus</tissue>
    </source>
</reference>
<evidence type="ECO:0000313" key="2">
    <source>
        <dbReference type="EMBL" id="KAL2632190.1"/>
    </source>
</evidence>
<accession>A0ABD1YNG4</accession>
<gene>
    <name evidence="2" type="ORF">R1flu_016876</name>
</gene>
<keyword evidence="3" id="KW-1185">Reference proteome</keyword>
<proteinExistence type="predicted"/>
<feature type="region of interest" description="Disordered" evidence="1">
    <location>
        <begin position="111"/>
        <end position="166"/>
    </location>
</feature>
<dbReference type="Proteomes" id="UP001605036">
    <property type="component" value="Unassembled WGS sequence"/>
</dbReference>
<organism evidence="2 3">
    <name type="scientific">Riccia fluitans</name>
    <dbReference type="NCBI Taxonomy" id="41844"/>
    <lineage>
        <taxon>Eukaryota</taxon>
        <taxon>Viridiplantae</taxon>
        <taxon>Streptophyta</taxon>
        <taxon>Embryophyta</taxon>
        <taxon>Marchantiophyta</taxon>
        <taxon>Marchantiopsida</taxon>
        <taxon>Marchantiidae</taxon>
        <taxon>Marchantiales</taxon>
        <taxon>Ricciaceae</taxon>
        <taxon>Riccia</taxon>
    </lineage>
</organism>
<comment type="caution">
    <text evidence="2">The sequence shown here is derived from an EMBL/GenBank/DDBJ whole genome shotgun (WGS) entry which is preliminary data.</text>
</comment>
<evidence type="ECO:0000256" key="1">
    <source>
        <dbReference type="SAM" id="MobiDB-lite"/>
    </source>
</evidence>
<dbReference type="EMBL" id="JBHFFA010000004">
    <property type="protein sequence ID" value="KAL2632190.1"/>
    <property type="molecule type" value="Genomic_DNA"/>
</dbReference>
<sequence>MTRPGRLYMGRRNVPDKAKLSAMIASGNNEGVPSSAAWRTTLTLHSPSEYQRAVESEPRKTFREVSRAIEKQESECSSPWSLHVASRDPRRAWLIRPIIVRRTITSRPERLPAIDKREVTTGRHSHDPARSNKPRPGSVVAPGRPTNRPQPCEKYQHNPSRLEPLDQNFVPTSCRITVDLSELGSIPIATPMWYDSAF</sequence>
<name>A0ABD1YNG4_9MARC</name>
<feature type="compositionally biased region" description="Basic and acidic residues" evidence="1">
    <location>
        <begin position="111"/>
        <end position="130"/>
    </location>
</feature>
<protein>
    <submittedName>
        <fullName evidence="2">Uncharacterized protein</fullName>
    </submittedName>
</protein>
<evidence type="ECO:0000313" key="3">
    <source>
        <dbReference type="Proteomes" id="UP001605036"/>
    </source>
</evidence>